<name>A0A6G6GML1_9FLAO</name>
<gene>
    <name evidence="1" type="ORF">G5B37_09340</name>
</gene>
<evidence type="ECO:0000313" key="1">
    <source>
        <dbReference type="EMBL" id="QIE59757.1"/>
    </source>
</evidence>
<evidence type="ECO:0000313" key="2">
    <source>
        <dbReference type="Proteomes" id="UP000505306"/>
    </source>
</evidence>
<dbReference type="AlphaFoldDB" id="A0A6G6GML1"/>
<accession>A0A6G6GML1</accession>
<protein>
    <submittedName>
        <fullName evidence="1">Uncharacterized protein</fullName>
    </submittedName>
</protein>
<reference evidence="1 2" key="1">
    <citation type="submission" date="2020-02" db="EMBL/GenBank/DDBJ databases">
        <title>Complete genome sequence of Flavobacteriaceae bacterium.</title>
        <authorList>
            <person name="Kim S.-J."/>
            <person name="Kim Y.-S."/>
            <person name="Kim K.-H."/>
        </authorList>
    </citation>
    <scope>NUCLEOTIDE SEQUENCE [LARGE SCALE GENOMIC DNA]</scope>
    <source>
        <strain evidence="1 2">RR4-40</strain>
    </source>
</reference>
<sequence length="250" mass="28389">MQLARTIDEVILRLDEIIISETAANSNLAYFPVLYRKVTQRIKEGIESNEFENNHRMEVLDVIFANRYINAYQQMKAGSSPTQSWQNAFSEAKNGKLLVMQHLLLGINAHINLDLGVAVAETVGEEGILADFENDFNKINAILASLVDDVQNRIGRISPLFYLLEKVGKGKEDKIVTFSINIARDGAWLFANQYHMALDRAVDLKQRDGVIALLSSKLTTTKSRWLRWTIKSIRWLENKDVKQVVAILNN</sequence>
<dbReference type="KEGG" id="mgel:G5B37_09340"/>
<dbReference type="EMBL" id="CP049057">
    <property type="protein sequence ID" value="QIE59757.1"/>
    <property type="molecule type" value="Genomic_DNA"/>
</dbReference>
<keyword evidence="2" id="KW-1185">Reference proteome</keyword>
<dbReference type="InterPro" id="IPR046037">
    <property type="entry name" value="DUF5995"/>
</dbReference>
<dbReference type="RefSeq" id="WP_164679770.1">
    <property type="nucleotide sequence ID" value="NZ_CP049057.1"/>
</dbReference>
<organism evidence="1 2">
    <name type="scientific">Rasiella rasia</name>
    <dbReference type="NCBI Taxonomy" id="2744027"/>
    <lineage>
        <taxon>Bacteria</taxon>
        <taxon>Pseudomonadati</taxon>
        <taxon>Bacteroidota</taxon>
        <taxon>Flavobacteriia</taxon>
        <taxon>Flavobacteriales</taxon>
        <taxon>Flavobacteriaceae</taxon>
        <taxon>Rasiella</taxon>
    </lineage>
</organism>
<proteinExistence type="predicted"/>
<dbReference type="Pfam" id="PF19458">
    <property type="entry name" value="DUF5995"/>
    <property type="match status" value="1"/>
</dbReference>
<dbReference type="Proteomes" id="UP000505306">
    <property type="component" value="Chromosome"/>
</dbReference>